<feature type="repeat" description="WD" evidence="7">
    <location>
        <begin position="270"/>
        <end position="312"/>
    </location>
</feature>
<comment type="similarity">
    <text evidence="2">Belongs to the WD repeat RBAP46/RBAP48/MSI1 family.</text>
</comment>
<evidence type="ECO:0000256" key="1">
    <source>
        <dbReference type="ARBA" id="ARBA00004123"/>
    </source>
</evidence>
<dbReference type="PROSITE" id="PS00678">
    <property type="entry name" value="WD_REPEATS_1"/>
    <property type="match status" value="2"/>
</dbReference>
<evidence type="ECO:0000313" key="10">
    <source>
        <dbReference type="Proteomes" id="UP000008068"/>
    </source>
</evidence>
<dbReference type="SUPFAM" id="SSF50978">
    <property type="entry name" value="WD40 repeat-like"/>
    <property type="match status" value="1"/>
</dbReference>
<evidence type="ECO:0000256" key="4">
    <source>
        <dbReference type="ARBA" id="ARBA00022737"/>
    </source>
</evidence>
<gene>
    <name evidence="9" type="ORF">CAEBREN_08969</name>
</gene>
<dbReference type="HOGENOM" id="CLU_020445_3_1_1"/>
<dbReference type="FunCoup" id="G0P8N5">
    <property type="interactions" value="61"/>
</dbReference>
<name>G0P8N5_CAEBE</name>
<dbReference type="PRINTS" id="PR00320">
    <property type="entry name" value="GPROTEINBRPT"/>
</dbReference>
<organism evidence="10">
    <name type="scientific">Caenorhabditis brenneri</name>
    <name type="common">Nematode worm</name>
    <dbReference type="NCBI Taxonomy" id="135651"/>
    <lineage>
        <taxon>Eukaryota</taxon>
        <taxon>Metazoa</taxon>
        <taxon>Ecdysozoa</taxon>
        <taxon>Nematoda</taxon>
        <taxon>Chromadorea</taxon>
        <taxon>Rhabditida</taxon>
        <taxon>Rhabditina</taxon>
        <taxon>Rhabditomorpha</taxon>
        <taxon>Rhabditoidea</taxon>
        <taxon>Rhabditidae</taxon>
        <taxon>Peloderinae</taxon>
        <taxon>Caenorhabditis</taxon>
    </lineage>
</organism>
<keyword evidence="5" id="KW-0156">Chromatin regulator</keyword>
<dbReference type="PROSITE" id="PS50294">
    <property type="entry name" value="WD_REPEATS_REGION"/>
    <property type="match status" value="2"/>
</dbReference>
<feature type="repeat" description="WD" evidence="7">
    <location>
        <begin position="177"/>
        <end position="219"/>
    </location>
</feature>
<dbReference type="InterPro" id="IPR015943">
    <property type="entry name" value="WD40/YVTN_repeat-like_dom_sf"/>
</dbReference>
<evidence type="ECO:0000256" key="5">
    <source>
        <dbReference type="ARBA" id="ARBA00022853"/>
    </source>
</evidence>
<dbReference type="InterPro" id="IPR020472">
    <property type="entry name" value="WD40_PAC1"/>
</dbReference>
<dbReference type="AlphaFoldDB" id="G0P8N5"/>
<dbReference type="EMBL" id="GL380137">
    <property type="protein sequence ID" value="EGT47964.1"/>
    <property type="molecule type" value="Genomic_DNA"/>
</dbReference>
<dbReference type="InterPro" id="IPR022052">
    <property type="entry name" value="Histone-bd_RBBP4-like_N"/>
</dbReference>
<feature type="repeat" description="WD" evidence="7">
    <location>
        <begin position="314"/>
        <end position="356"/>
    </location>
</feature>
<evidence type="ECO:0000256" key="6">
    <source>
        <dbReference type="ARBA" id="ARBA00023242"/>
    </source>
</evidence>
<keyword evidence="3 7" id="KW-0853">WD repeat</keyword>
<protein>
    <recommendedName>
        <fullName evidence="8">Histone-binding protein RBBP4-like N-terminal domain-containing protein</fullName>
    </recommendedName>
</protein>
<keyword evidence="4" id="KW-0677">Repeat</keyword>
<feature type="repeat" description="WD" evidence="7">
    <location>
        <begin position="227"/>
        <end position="269"/>
    </location>
</feature>
<keyword evidence="10" id="KW-1185">Reference proteome</keyword>
<dbReference type="Pfam" id="PF00400">
    <property type="entry name" value="WD40"/>
    <property type="match status" value="4"/>
</dbReference>
<dbReference type="eggNOG" id="KOG0264">
    <property type="taxonomic scope" value="Eukaryota"/>
</dbReference>
<dbReference type="InParanoid" id="G0P8N5"/>
<sequence>MSDAGSCEEISREQRVWKKNVPYLYDTVVTKELDWPTLTVQWMPDVTKVSLIVLKKCYTENSDTSVHRMIMGTHTSDDVQNHLMISKFSITIDTQEVDEAKWDAELEEFGGYGVGNAAKLYDEIRINHPGEVHRARYMPQNPIIIASRGPSDDVYIFDYTKHPSQPHDNKFRPQLKLKGHEGEGYGMSWNNIKEGHLITAGDDGMICHWDINANQRLSGQITPQTKFKGHASNIEDVAFHTLHENVFGSVGNDKKLNLWDLRQPKPQLSAAGHDSSVNCLSFNPFSEFIVATGSLDKTVALWDIRNMRNKVYTLRHHDDEVFQVEFSPHFDTVLASSGSDNRVIVWDLSKIQDISSSSSPKSESPPAEVLFVHAGHSGKVADFSWNPNRPWTICSSDEFNKLQVWEVSGMIISPDNSELQNV</sequence>
<accession>G0P8N5</accession>
<dbReference type="Pfam" id="PF12265">
    <property type="entry name" value="CAF1C_H4-bd"/>
    <property type="match status" value="1"/>
</dbReference>
<evidence type="ECO:0000256" key="2">
    <source>
        <dbReference type="ARBA" id="ARBA00009341"/>
    </source>
</evidence>
<keyword evidence="6" id="KW-0539">Nucleus</keyword>
<reference evidence="10" key="1">
    <citation type="submission" date="2011-07" db="EMBL/GenBank/DDBJ databases">
        <authorList>
            <consortium name="Caenorhabditis brenneri Sequencing and Analysis Consortium"/>
            <person name="Wilson R.K."/>
        </authorList>
    </citation>
    <scope>NUCLEOTIDE SEQUENCE [LARGE SCALE GENOMIC DNA]</scope>
    <source>
        <strain evidence="10">PB2801</strain>
    </source>
</reference>
<dbReference type="InterPro" id="IPR036322">
    <property type="entry name" value="WD40_repeat_dom_sf"/>
</dbReference>
<evidence type="ECO:0000256" key="3">
    <source>
        <dbReference type="ARBA" id="ARBA00022574"/>
    </source>
</evidence>
<dbReference type="InterPro" id="IPR050459">
    <property type="entry name" value="WD_repeat_RBAP46/RBAP48/MSI1"/>
</dbReference>
<dbReference type="InterPro" id="IPR001680">
    <property type="entry name" value="WD40_rpt"/>
</dbReference>
<dbReference type="PROSITE" id="PS50082">
    <property type="entry name" value="WD_REPEATS_2"/>
    <property type="match status" value="4"/>
</dbReference>
<dbReference type="OrthoDB" id="427795at2759"/>
<dbReference type="Gene3D" id="2.130.10.10">
    <property type="entry name" value="YVTN repeat-like/Quinoprotein amine dehydrogenase"/>
    <property type="match status" value="1"/>
</dbReference>
<dbReference type="GO" id="GO:0006325">
    <property type="term" value="P:chromatin organization"/>
    <property type="evidence" value="ECO:0007669"/>
    <property type="project" value="UniProtKB-KW"/>
</dbReference>
<evidence type="ECO:0000313" key="9">
    <source>
        <dbReference type="EMBL" id="EGT47964.1"/>
    </source>
</evidence>
<dbReference type="InterPro" id="IPR019775">
    <property type="entry name" value="WD40_repeat_CS"/>
</dbReference>
<dbReference type="GO" id="GO:0005634">
    <property type="term" value="C:nucleus"/>
    <property type="evidence" value="ECO:0007669"/>
    <property type="project" value="UniProtKB-SubCell"/>
</dbReference>
<dbReference type="PANTHER" id="PTHR22850">
    <property type="entry name" value="WD40 REPEAT FAMILY"/>
    <property type="match status" value="1"/>
</dbReference>
<evidence type="ECO:0000256" key="7">
    <source>
        <dbReference type="PROSITE-ProRule" id="PRU00221"/>
    </source>
</evidence>
<dbReference type="Proteomes" id="UP000008068">
    <property type="component" value="Unassembled WGS sequence"/>
</dbReference>
<proteinExistence type="inferred from homology"/>
<comment type="subcellular location">
    <subcellularLocation>
        <location evidence="1">Nucleus</location>
    </subcellularLocation>
</comment>
<dbReference type="STRING" id="135651.G0P8N5"/>
<evidence type="ECO:0000259" key="8">
    <source>
        <dbReference type="Pfam" id="PF12265"/>
    </source>
</evidence>
<dbReference type="SMART" id="SM00320">
    <property type="entry name" value="WD40"/>
    <property type="match status" value="6"/>
</dbReference>
<feature type="domain" description="Histone-binding protein RBBP4-like N-terminal" evidence="8">
    <location>
        <begin position="13"/>
        <end position="90"/>
    </location>
</feature>